<evidence type="ECO:0000256" key="3">
    <source>
        <dbReference type="PROSITE-ProRule" id="PRU00089"/>
    </source>
</evidence>
<protein>
    <recommendedName>
        <fullName evidence="9">FHA domain-containing protein</fullName>
    </recommendedName>
</protein>
<feature type="compositionally biased region" description="Polar residues" evidence="4">
    <location>
        <begin position="372"/>
        <end position="389"/>
    </location>
</feature>
<dbReference type="Pfam" id="PF00250">
    <property type="entry name" value="Forkhead"/>
    <property type="match status" value="1"/>
</dbReference>
<dbReference type="PROSITE" id="PS50039">
    <property type="entry name" value="FORK_HEAD_3"/>
    <property type="match status" value="1"/>
</dbReference>
<dbReference type="PRINTS" id="PR00053">
    <property type="entry name" value="FORKHEAD"/>
</dbReference>
<feature type="region of interest" description="Disordered" evidence="4">
    <location>
        <begin position="193"/>
        <end position="276"/>
    </location>
</feature>
<evidence type="ECO:0000256" key="1">
    <source>
        <dbReference type="ARBA" id="ARBA00023125"/>
    </source>
</evidence>
<feature type="domain" description="FHA" evidence="5">
    <location>
        <begin position="84"/>
        <end position="146"/>
    </location>
</feature>
<dbReference type="Pfam" id="PF00498">
    <property type="entry name" value="FHA"/>
    <property type="match status" value="1"/>
</dbReference>
<comment type="subcellular location">
    <subcellularLocation>
        <location evidence="3">Nucleus</location>
    </subcellularLocation>
</comment>
<feature type="compositionally biased region" description="Polar residues" evidence="4">
    <location>
        <begin position="28"/>
        <end position="49"/>
    </location>
</feature>
<reference evidence="8" key="1">
    <citation type="submission" date="2016-02" db="EMBL/GenBank/DDBJ databases">
        <title>Comparative genomics of biotechnologically important yeasts.</title>
        <authorList>
            <consortium name="DOE Joint Genome Institute"/>
            <person name="Riley R."/>
            <person name="Haridas S."/>
            <person name="Wolfe K.H."/>
            <person name="Lopes M.R."/>
            <person name="Hittinger C.T."/>
            <person name="Goker M."/>
            <person name="Salamov A."/>
            <person name="Wisecaver J."/>
            <person name="Long T.M."/>
            <person name="Aerts A.L."/>
            <person name="Barry K."/>
            <person name="Choi C."/>
            <person name="Clum A."/>
            <person name="Coughlan A.Y."/>
            <person name="Deshpande S."/>
            <person name="Douglass A.P."/>
            <person name="Hanson S.J."/>
            <person name="Klenk H.-P."/>
            <person name="Labutti K."/>
            <person name="Lapidus A."/>
            <person name="Lindquist E."/>
            <person name="Lipzen A."/>
            <person name="Meier-Kolthoff J.P."/>
            <person name="Ohm R.A."/>
            <person name="Otillar R.P."/>
            <person name="Pangilinan J."/>
            <person name="Peng Y."/>
            <person name="Rokas A."/>
            <person name="Rosa C.A."/>
            <person name="Scheuner C."/>
            <person name="Sibirny A.A."/>
            <person name="Slot J.C."/>
            <person name="Stielow J.B."/>
            <person name="Sun H."/>
            <person name="Kurtzman C.P."/>
            <person name="Blackwell M."/>
            <person name="Jeffries T.W."/>
            <person name="Grigoriev I.V."/>
        </authorList>
    </citation>
    <scope>NUCLEOTIDE SEQUENCE [LARGE SCALE GENOMIC DNA]</scope>
    <source>
        <strain evidence="8">NRRL Y-17796</strain>
    </source>
</reference>
<dbReference type="PROSITE" id="PS00658">
    <property type="entry name" value="FORK_HEAD_2"/>
    <property type="match status" value="1"/>
</dbReference>
<organism evidence="7 8">
    <name type="scientific">Tortispora caseinolytica NRRL Y-17796</name>
    <dbReference type="NCBI Taxonomy" id="767744"/>
    <lineage>
        <taxon>Eukaryota</taxon>
        <taxon>Fungi</taxon>
        <taxon>Dikarya</taxon>
        <taxon>Ascomycota</taxon>
        <taxon>Saccharomycotina</taxon>
        <taxon>Trigonopsidomycetes</taxon>
        <taxon>Trigonopsidales</taxon>
        <taxon>Trigonopsidaceae</taxon>
        <taxon>Tortispora</taxon>
    </lineage>
</organism>
<evidence type="ECO:0000259" key="5">
    <source>
        <dbReference type="PROSITE" id="PS50006"/>
    </source>
</evidence>
<feature type="region of interest" description="Disordered" evidence="4">
    <location>
        <begin position="412"/>
        <end position="434"/>
    </location>
</feature>
<dbReference type="SUPFAM" id="SSF46785">
    <property type="entry name" value="Winged helix' DNA-binding domain"/>
    <property type="match status" value="1"/>
</dbReference>
<keyword evidence="8" id="KW-1185">Reference proteome</keyword>
<feature type="compositionally biased region" description="Low complexity" evidence="4">
    <location>
        <begin position="420"/>
        <end position="434"/>
    </location>
</feature>
<dbReference type="GO" id="GO:0005634">
    <property type="term" value="C:nucleus"/>
    <property type="evidence" value="ECO:0007669"/>
    <property type="project" value="UniProtKB-SubCell"/>
</dbReference>
<feature type="domain" description="Fork-head" evidence="6">
    <location>
        <begin position="279"/>
        <end position="368"/>
    </location>
</feature>
<dbReference type="SUPFAM" id="SSF49879">
    <property type="entry name" value="SMAD/FHA domain"/>
    <property type="match status" value="1"/>
</dbReference>
<keyword evidence="2 3" id="KW-0539">Nucleus</keyword>
<evidence type="ECO:0000256" key="4">
    <source>
        <dbReference type="SAM" id="MobiDB-lite"/>
    </source>
</evidence>
<dbReference type="Gene3D" id="2.60.200.20">
    <property type="match status" value="1"/>
</dbReference>
<dbReference type="EMBL" id="KV453842">
    <property type="protein sequence ID" value="ODV91071.1"/>
    <property type="molecule type" value="Genomic_DNA"/>
</dbReference>
<name>A0A1E4TH33_9ASCO</name>
<feature type="compositionally biased region" description="Polar residues" evidence="4">
    <location>
        <begin position="473"/>
        <end position="519"/>
    </location>
</feature>
<dbReference type="Gene3D" id="1.10.10.10">
    <property type="entry name" value="Winged helix-like DNA-binding domain superfamily/Winged helix DNA-binding domain"/>
    <property type="match status" value="1"/>
</dbReference>
<dbReference type="InterPro" id="IPR000253">
    <property type="entry name" value="FHA_dom"/>
</dbReference>
<dbReference type="AlphaFoldDB" id="A0A1E4TH33"/>
<dbReference type="GO" id="GO:0003700">
    <property type="term" value="F:DNA-binding transcription factor activity"/>
    <property type="evidence" value="ECO:0007669"/>
    <property type="project" value="InterPro"/>
</dbReference>
<dbReference type="InterPro" id="IPR036390">
    <property type="entry name" value="WH_DNA-bd_sf"/>
</dbReference>
<feature type="region of interest" description="Disordered" evidence="4">
    <location>
        <begin position="1"/>
        <end position="63"/>
    </location>
</feature>
<dbReference type="Proteomes" id="UP000095023">
    <property type="component" value="Unassembled WGS sequence"/>
</dbReference>
<dbReference type="GO" id="GO:0043565">
    <property type="term" value="F:sequence-specific DNA binding"/>
    <property type="evidence" value="ECO:0007669"/>
    <property type="project" value="InterPro"/>
</dbReference>
<feature type="DNA-binding region" description="Fork-head" evidence="3">
    <location>
        <begin position="279"/>
        <end position="368"/>
    </location>
</feature>
<feature type="compositionally biased region" description="Basic and acidic residues" evidence="4">
    <location>
        <begin position="458"/>
        <end position="472"/>
    </location>
</feature>
<keyword evidence="1 3" id="KW-0238">DNA-binding</keyword>
<evidence type="ECO:0000256" key="2">
    <source>
        <dbReference type="ARBA" id="ARBA00023242"/>
    </source>
</evidence>
<evidence type="ECO:0008006" key="9">
    <source>
        <dbReference type="Google" id="ProtNLM"/>
    </source>
</evidence>
<dbReference type="PANTHER" id="PTHR21712:SF29">
    <property type="entry name" value="PRE-RRNA-PROCESSING PROTEIN FHL1"/>
    <property type="match status" value="1"/>
</dbReference>
<dbReference type="InterPro" id="IPR008984">
    <property type="entry name" value="SMAD_FHA_dom_sf"/>
</dbReference>
<dbReference type="InterPro" id="IPR036388">
    <property type="entry name" value="WH-like_DNA-bd_sf"/>
</dbReference>
<evidence type="ECO:0000313" key="8">
    <source>
        <dbReference type="Proteomes" id="UP000095023"/>
    </source>
</evidence>
<feature type="compositionally biased region" description="Basic and acidic residues" evidence="4">
    <location>
        <begin position="1"/>
        <end position="19"/>
    </location>
</feature>
<feature type="compositionally biased region" description="Basic and acidic residues" evidence="4">
    <location>
        <begin position="223"/>
        <end position="259"/>
    </location>
</feature>
<accession>A0A1E4TH33</accession>
<dbReference type="PANTHER" id="PTHR21712">
    <property type="entry name" value="PRE-RRNA-PROCESSING PROTEIN FHL1"/>
    <property type="match status" value="1"/>
</dbReference>
<feature type="region of interest" description="Disordered" evidence="4">
    <location>
        <begin position="361"/>
        <end position="398"/>
    </location>
</feature>
<dbReference type="InterPro" id="IPR030456">
    <property type="entry name" value="TF_fork_head_CS_2"/>
</dbReference>
<dbReference type="InterPro" id="IPR045178">
    <property type="entry name" value="Fhl1/FHA1"/>
</dbReference>
<evidence type="ECO:0000313" key="7">
    <source>
        <dbReference type="EMBL" id="ODV91071.1"/>
    </source>
</evidence>
<dbReference type="GO" id="GO:0060962">
    <property type="term" value="P:regulation of ribosomal protein gene transcription by RNA polymerase II"/>
    <property type="evidence" value="ECO:0007669"/>
    <property type="project" value="InterPro"/>
</dbReference>
<dbReference type="InterPro" id="IPR001766">
    <property type="entry name" value="Fork_head_dom"/>
</dbReference>
<dbReference type="PROSITE" id="PS50006">
    <property type="entry name" value="FHA_DOMAIN"/>
    <property type="match status" value="1"/>
</dbReference>
<dbReference type="SMART" id="SM00240">
    <property type="entry name" value="FHA"/>
    <property type="match status" value="1"/>
</dbReference>
<evidence type="ECO:0000259" key="6">
    <source>
        <dbReference type="PROSITE" id="PS50039"/>
    </source>
</evidence>
<feature type="region of interest" description="Disordered" evidence="4">
    <location>
        <begin position="452"/>
        <end position="561"/>
    </location>
</feature>
<gene>
    <name evidence="7" type="ORF">CANCADRAFT_116276</name>
</gene>
<proteinExistence type="predicted"/>
<dbReference type="CDD" id="cd00059">
    <property type="entry name" value="FH_FOX"/>
    <property type="match status" value="1"/>
</dbReference>
<dbReference type="SMART" id="SM00339">
    <property type="entry name" value="FH"/>
    <property type="match status" value="1"/>
</dbReference>
<dbReference type="CDD" id="cd22701">
    <property type="entry name" value="FHA_FKH1-like"/>
    <property type="match status" value="1"/>
</dbReference>
<dbReference type="OrthoDB" id="5954824at2759"/>
<sequence>MADETRQEPPVSEPHKTEALPEDGLDQTLPSLSSLSQFSNLPATTTTEEQTSHPPEDSPNESRVSAYARLDFDTFTFYLQTLELFLGRRSSKKLAHEDSQDKVDVDLGPSKSISRRHARIFFNFGHQRFEITITGRNGAFVNGTYVELGVTVPLTHNTRVQIGQIPFTFVLPDMPDDAKPELYMDALDIEENAIGKRKHRPSNADTEIVDEKKPRRKRSKAKTKSDQEITSDKESKPEKEPKADKDAKLDKKTKPKDEFAPYPYEELPEDQIPPEYRERPNISLSQILIEVIRKYGNEKGMSLSQIYRGIQESYPYFRYRPPGWQSSVRHNLSLNKVFTKASKEAKNFLWGLDEQAVTEMEEKRKRQAAQAKVNQESKSQNSRTHSQTVPAAPKLAANNSDQLSQLRALISQMKQKQQGTGSPSPAPTSNTASAAPITRMPTVSAGTACIDSASSARAADERTAADEHETPGDNKSATQTPTPANITETQSSVANQPPSSATIPATTGEQIPQITSTDATKVASVPMTEGSPSVKPSTPAPVAPSVSHAPPRATPQPATKGAAAAINPEVLNLLKEKLKAQLGDNISPQVLAEAIRKTIQQKKQAAGAMTASQAKS</sequence>